<dbReference type="OrthoDB" id="10263384at2759"/>
<dbReference type="SUPFAM" id="SSF81296">
    <property type="entry name" value="E set domains"/>
    <property type="match status" value="1"/>
</dbReference>
<organism evidence="7 8">
    <name type="scientific">Clytia hemisphaerica</name>
    <dbReference type="NCBI Taxonomy" id="252671"/>
    <lineage>
        <taxon>Eukaryota</taxon>
        <taxon>Metazoa</taxon>
        <taxon>Cnidaria</taxon>
        <taxon>Hydrozoa</taxon>
        <taxon>Hydroidolina</taxon>
        <taxon>Leptothecata</taxon>
        <taxon>Obeliida</taxon>
        <taxon>Clytiidae</taxon>
        <taxon>Clytia</taxon>
    </lineage>
</organism>
<evidence type="ECO:0000256" key="5">
    <source>
        <dbReference type="ARBA" id="ARBA00093280"/>
    </source>
</evidence>
<dbReference type="InterPro" id="IPR014756">
    <property type="entry name" value="Ig_E-set"/>
</dbReference>
<evidence type="ECO:0000313" key="8">
    <source>
        <dbReference type="Proteomes" id="UP000594262"/>
    </source>
</evidence>
<proteinExistence type="inferred from homology"/>
<dbReference type="RefSeq" id="XP_066920090.1">
    <property type="nucleotide sequence ID" value="XM_067063989.1"/>
</dbReference>
<dbReference type="InterPro" id="IPR028934">
    <property type="entry name" value="Vps26-related"/>
</dbReference>
<dbReference type="AlphaFoldDB" id="A0A7M5VEM6"/>
<evidence type="ECO:0000256" key="3">
    <source>
        <dbReference type="ARBA" id="ARBA00022753"/>
    </source>
</evidence>
<dbReference type="GO" id="GO:0005768">
    <property type="term" value="C:endosome"/>
    <property type="evidence" value="ECO:0007669"/>
    <property type="project" value="UniProtKB-SubCell"/>
</dbReference>
<dbReference type="Gene3D" id="2.60.40.640">
    <property type="match status" value="2"/>
</dbReference>
<dbReference type="FunFam" id="2.60.40.640:FF:000008">
    <property type="entry name" value="Down syndrome critical region protein 3"/>
    <property type="match status" value="1"/>
</dbReference>
<evidence type="ECO:0000256" key="6">
    <source>
        <dbReference type="ARBA" id="ARBA00093474"/>
    </source>
</evidence>
<dbReference type="InterPro" id="IPR014752">
    <property type="entry name" value="Arrestin-like_C"/>
</dbReference>
<sequence length="295" mass="33159">MASMDIKLKKVNKVYREGEKITGTVIVIGRGEVVHSGISLSLEGTVNMQLSAKSVGMFEAFYNSVKPITVLNTILELVKPGKLPSGTTEIPFEIPIRHLKNKTLFESYHGVFINIQYLIKCDMKRSLLNKDLSKSTEFIIEDQPNKIEEQSKKIAFSINPDSISVSKKNLRIPKFSIKGHIDSTNCNILKPFTGELIVENSEVAIKSIEVQLVRVETCGCAEGYAKDATEIQNLQIADGDVCRNIAIPIYMIFPRLFTCPTTETPNFKIEFEINIVVVFLDDHLVTENFPVKLYR</sequence>
<evidence type="ECO:0000256" key="2">
    <source>
        <dbReference type="ARBA" id="ARBA00009100"/>
    </source>
</evidence>
<dbReference type="Pfam" id="PF03643">
    <property type="entry name" value="Vps26"/>
    <property type="match status" value="1"/>
</dbReference>
<comment type="similarity">
    <text evidence="2">Belongs to the VPS26 family.</text>
</comment>
<dbReference type="GO" id="GO:0006886">
    <property type="term" value="P:intracellular protein transport"/>
    <property type="evidence" value="ECO:0007669"/>
    <property type="project" value="InterPro"/>
</dbReference>
<comment type="function">
    <text evidence="5">Component of the commander complex that is essential for endosomal recycling of transmembrane cargos; the commander complex is composed of the CCC subcomplex and the retriever subcomplex. Component of the retriever complex, which is a heterotrimeric complex related to retromer cargo-selective complex (CSC) and essential for retromer-independent retrieval and recycling of numerous cargos such as integrin alpha-5/beta-1 (ITGA5:ITGB1). The recruitment of the retriever complex to the endosomal membrane involves CCC and WASH complexes. In the endosomes, drives the retriever and recycling of NxxY-motif-containing cargo proteins by coupling to SNX17, a cargo essential for the homeostatic maintenance of numerous cell surface proteins associated with processes that include cell migration, cell adhesion, nutrient supply and cell signaling.</text>
</comment>
<dbReference type="Proteomes" id="UP000594262">
    <property type="component" value="Unplaced"/>
</dbReference>
<dbReference type="GeneID" id="136807407"/>
<evidence type="ECO:0000313" key="7">
    <source>
        <dbReference type="EnsemblMetazoa" id="CLYHEMP008861.2"/>
    </source>
</evidence>
<dbReference type="PANTHER" id="PTHR12233">
    <property type="entry name" value="VACUOLAR PROTEIN SORTING 26 RELATED"/>
    <property type="match status" value="1"/>
</dbReference>
<keyword evidence="8" id="KW-1185">Reference proteome</keyword>
<evidence type="ECO:0000256" key="4">
    <source>
        <dbReference type="ARBA" id="ARBA00067597"/>
    </source>
</evidence>
<reference evidence="7" key="1">
    <citation type="submission" date="2021-01" db="UniProtKB">
        <authorList>
            <consortium name="EnsemblMetazoa"/>
        </authorList>
    </citation>
    <scope>IDENTIFICATION</scope>
</reference>
<dbReference type="EnsemblMetazoa" id="CLYHEMT008861.2">
    <property type="protein sequence ID" value="CLYHEMP008861.2"/>
    <property type="gene ID" value="CLYHEMG008861"/>
</dbReference>
<comment type="subunit">
    <text evidence="6">Component of the commander complex that is essential for endosomal recycling of transmembrane cargos; the commander complex is composed of the CCC subcomplex and the retriever subcomplex. Component of the heterotrimeric retriever complex consisting of VPS26C, VPS29 and VPS35L; within the complex interacts with VPS35L. Interacts with SNX17 (via C-terminus); the interaction is direct and associates SNX17 with the retriever complex. Interacts with SNX31; the interaction is direct.</text>
</comment>
<name>A0A7M5VEM6_9CNID</name>
<comment type="subcellular location">
    <subcellularLocation>
        <location evidence="1">Endosome</location>
    </subcellularLocation>
</comment>
<keyword evidence="3" id="KW-0967">Endosome</keyword>
<accession>A0A7M5VEM6</accession>
<evidence type="ECO:0000256" key="1">
    <source>
        <dbReference type="ARBA" id="ARBA00004177"/>
    </source>
</evidence>
<protein>
    <recommendedName>
        <fullName evidence="4">Vacuolar protein sorting-associated protein 26C</fullName>
    </recommendedName>
</protein>
<dbReference type="FunFam" id="2.60.40.640:FF:000009">
    <property type="entry name" value="Down syndrome critical region protein 3"/>
    <property type="match status" value="1"/>
</dbReference>